<sequence>MHKGIYSILNVYWLYINFCQSISTSYYKLKIWTFEGYTIYHGYLDDKLGFQVTCNKDKIYWVIFLAFLKMFKYHSYYLSPYDKHAYVADCLNIIAYVNNGSVKGEVAFPTLQNDTKKKRAHTSDVVDIEYAIINDLYDVTYEFNLFKKSLLAIDVDVLCFEVMQVLLAYHLRNMKTTGIYFSKMSIMYKETLEEQTLKANDIFELKHD</sequence>
<dbReference type="AlphaFoldDB" id="A0A6C0BFY9"/>
<dbReference type="EMBL" id="MN739142">
    <property type="protein sequence ID" value="QHS90654.1"/>
    <property type="molecule type" value="Genomic_DNA"/>
</dbReference>
<evidence type="ECO:0000313" key="1">
    <source>
        <dbReference type="EMBL" id="QHS90654.1"/>
    </source>
</evidence>
<reference evidence="1" key="1">
    <citation type="journal article" date="2020" name="Nature">
        <title>Giant virus diversity and host interactions through global metagenomics.</title>
        <authorList>
            <person name="Schulz F."/>
            <person name="Roux S."/>
            <person name="Paez-Espino D."/>
            <person name="Jungbluth S."/>
            <person name="Walsh D.A."/>
            <person name="Denef V.J."/>
            <person name="McMahon K.D."/>
            <person name="Konstantinidis K.T."/>
            <person name="Eloe-Fadrosh E.A."/>
            <person name="Kyrpides N.C."/>
            <person name="Woyke T."/>
        </authorList>
    </citation>
    <scope>NUCLEOTIDE SEQUENCE</scope>
    <source>
        <strain evidence="1">GVMAG-M-3300010354-11</strain>
    </source>
</reference>
<accession>A0A6C0BFY9</accession>
<protein>
    <submittedName>
        <fullName evidence="1">Uncharacterized protein</fullName>
    </submittedName>
</protein>
<name>A0A6C0BFY9_9ZZZZ</name>
<organism evidence="1">
    <name type="scientific">viral metagenome</name>
    <dbReference type="NCBI Taxonomy" id="1070528"/>
    <lineage>
        <taxon>unclassified sequences</taxon>
        <taxon>metagenomes</taxon>
        <taxon>organismal metagenomes</taxon>
    </lineage>
</organism>
<proteinExistence type="predicted"/>